<dbReference type="KEGG" id="ptai:ICN73_16790"/>
<keyword evidence="2" id="KW-0238">DNA-binding</keyword>
<keyword evidence="6" id="KW-1185">Reference proteome</keyword>
<dbReference type="InterPro" id="IPR011711">
    <property type="entry name" value="GntR_C"/>
</dbReference>
<dbReference type="AlphaFoldDB" id="A0A7L9GB25"/>
<organism evidence="5 6">
    <name type="scientific">Pseudomonas taiwanensis</name>
    <dbReference type="NCBI Taxonomy" id="470150"/>
    <lineage>
        <taxon>Bacteria</taxon>
        <taxon>Pseudomonadati</taxon>
        <taxon>Pseudomonadota</taxon>
        <taxon>Gammaproteobacteria</taxon>
        <taxon>Pseudomonadales</taxon>
        <taxon>Pseudomonadaceae</taxon>
        <taxon>Pseudomonas</taxon>
    </lineage>
</organism>
<dbReference type="GO" id="GO:0003677">
    <property type="term" value="F:DNA binding"/>
    <property type="evidence" value="ECO:0007669"/>
    <property type="project" value="UniProtKB-KW"/>
</dbReference>
<evidence type="ECO:0000256" key="1">
    <source>
        <dbReference type="ARBA" id="ARBA00023015"/>
    </source>
</evidence>
<dbReference type="Gene3D" id="1.10.10.10">
    <property type="entry name" value="Winged helix-like DNA-binding domain superfamily/Winged helix DNA-binding domain"/>
    <property type="match status" value="1"/>
</dbReference>
<dbReference type="EMBL" id="CP062699">
    <property type="protein sequence ID" value="QOJ89523.1"/>
    <property type="molecule type" value="Genomic_DNA"/>
</dbReference>
<evidence type="ECO:0000256" key="2">
    <source>
        <dbReference type="ARBA" id="ARBA00023125"/>
    </source>
</evidence>
<dbReference type="CDD" id="cd07377">
    <property type="entry name" value="WHTH_GntR"/>
    <property type="match status" value="1"/>
</dbReference>
<dbReference type="PROSITE" id="PS50949">
    <property type="entry name" value="HTH_GNTR"/>
    <property type="match status" value="1"/>
</dbReference>
<evidence type="ECO:0000313" key="5">
    <source>
        <dbReference type="EMBL" id="QOJ89523.1"/>
    </source>
</evidence>
<dbReference type="Pfam" id="PF07729">
    <property type="entry name" value="FCD"/>
    <property type="match status" value="1"/>
</dbReference>
<dbReference type="PANTHER" id="PTHR43537">
    <property type="entry name" value="TRANSCRIPTIONAL REGULATOR, GNTR FAMILY"/>
    <property type="match status" value="1"/>
</dbReference>
<dbReference type="Gene3D" id="1.20.120.530">
    <property type="entry name" value="GntR ligand-binding domain-like"/>
    <property type="match status" value="1"/>
</dbReference>
<dbReference type="SUPFAM" id="SSF46785">
    <property type="entry name" value="Winged helix' DNA-binding domain"/>
    <property type="match status" value="1"/>
</dbReference>
<dbReference type="InterPro" id="IPR000524">
    <property type="entry name" value="Tscrpt_reg_HTH_GntR"/>
</dbReference>
<dbReference type="PANTHER" id="PTHR43537:SF5">
    <property type="entry name" value="UXU OPERON TRANSCRIPTIONAL REGULATOR"/>
    <property type="match status" value="1"/>
</dbReference>
<evidence type="ECO:0000259" key="4">
    <source>
        <dbReference type="PROSITE" id="PS50949"/>
    </source>
</evidence>
<dbReference type="SMART" id="SM00345">
    <property type="entry name" value="HTH_GNTR"/>
    <property type="match status" value="1"/>
</dbReference>
<dbReference type="GO" id="GO:0003700">
    <property type="term" value="F:DNA-binding transcription factor activity"/>
    <property type="evidence" value="ECO:0007669"/>
    <property type="project" value="InterPro"/>
</dbReference>
<gene>
    <name evidence="5" type="ORF">ICN73_16790</name>
</gene>
<name>A0A7L9GB25_9PSED</name>
<dbReference type="InterPro" id="IPR036388">
    <property type="entry name" value="WH-like_DNA-bd_sf"/>
</dbReference>
<feature type="domain" description="HTH gntR-type" evidence="4">
    <location>
        <begin position="14"/>
        <end position="81"/>
    </location>
</feature>
<dbReference type="SUPFAM" id="SSF48008">
    <property type="entry name" value="GntR ligand-binding domain-like"/>
    <property type="match status" value="1"/>
</dbReference>
<dbReference type="InterPro" id="IPR036390">
    <property type="entry name" value="WH_DNA-bd_sf"/>
</dbReference>
<sequence length="227" mass="25427">MNASSPPKNAPRNLPLGEQVYETLLSQLITLKIGPGSRISIDSLSRELNVSQTPIRAALIRLEAEGLVIKVHNIGYSAASMPSRQRFEEIYDIREMLEPYLASRAAQQLSDSDAMELCALADTMKIPAGEDLSLAYGKFAKLDAQFHAWIAERGNNHMAQEALSRLHAHVHLFRLRFHSRVTEEAIQEHDAIVTALLARAPEQAAAAMREHISRSRARMEPYFEMIE</sequence>
<dbReference type="RefSeq" id="WP_192907320.1">
    <property type="nucleotide sequence ID" value="NZ_CP062699.1"/>
</dbReference>
<dbReference type="SMART" id="SM00895">
    <property type="entry name" value="FCD"/>
    <property type="match status" value="1"/>
</dbReference>
<dbReference type="Proteomes" id="UP000593847">
    <property type="component" value="Chromosome"/>
</dbReference>
<evidence type="ECO:0000313" key="6">
    <source>
        <dbReference type="Proteomes" id="UP000593847"/>
    </source>
</evidence>
<accession>A0A7L9GB25</accession>
<evidence type="ECO:0000256" key="3">
    <source>
        <dbReference type="ARBA" id="ARBA00023163"/>
    </source>
</evidence>
<reference evidence="5" key="1">
    <citation type="submission" date="2020-09" db="EMBL/GenBank/DDBJ databases">
        <title>Complete genome sequence of Pseudomonas taiwanensis CC, a plant growth-promoting and biotite-weathering strain.</title>
        <authorList>
            <person name="Cheng C."/>
        </authorList>
    </citation>
    <scope>NUCLEOTIDE SEQUENCE [LARGE SCALE GENOMIC DNA]</scope>
    <source>
        <strain evidence="5">WRS8</strain>
    </source>
</reference>
<dbReference type="Pfam" id="PF00392">
    <property type="entry name" value="GntR"/>
    <property type="match status" value="1"/>
</dbReference>
<keyword evidence="3" id="KW-0804">Transcription</keyword>
<proteinExistence type="predicted"/>
<dbReference type="InterPro" id="IPR008920">
    <property type="entry name" value="TF_FadR/GntR_C"/>
</dbReference>
<keyword evidence="1" id="KW-0805">Transcription regulation</keyword>
<protein>
    <submittedName>
        <fullName evidence="5">GntR family transcriptional regulator</fullName>
    </submittedName>
</protein>